<feature type="transmembrane region" description="Helical" evidence="6">
    <location>
        <begin position="177"/>
        <end position="204"/>
    </location>
</feature>
<feature type="transmembrane region" description="Helical" evidence="6">
    <location>
        <begin position="244"/>
        <end position="269"/>
    </location>
</feature>
<dbReference type="PANTHER" id="PTHR10010:SF46">
    <property type="entry name" value="SODIUM-DEPENDENT PHOSPHATE TRANSPORT PROTEIN 2B"/>
    <property type="match status" value="1"/>
</dbReference>
<evidence type="ECO:0000256" key="3">
    <source>
        <dbReference type="ARBA" id="ARBA00022692"/>
    </source>
</evidence>
<evidence type="ECO:0000313" key="7">
    <source>
        <dbReference type="EMBL" id="HHX99464.1"/>
    </source>
</evidence>
<name>A0A832Q813_9BACT</name>
<evidence type="ECO:0000256" key="1">
    <source>
        <dbReference type="ARBA" id="ARBA00004651"/>
    </source>
</evidence>
<dbReference type="InterPro" id="IPR003841">
    <property type="entry name" value="Na/Pi_transpt"/>
</dbReference>
<evidence type="ECO:0000313" key="8">
    <source>
        <dbReference type="Proteomes" id="UP000576550"/>
    </source>
</evidence>
<organism evidence="7 8">
    <name type="scientific">Candidatus Dojkabacteria bacterium</name>
    <dbReference type="NCBI Taxonomy" id="2099670"/>
    <lineage>
        <taxon>Bacteria</taxon>
        <taxon>Candidatus Dojkabacteria</taxon>
    </lineage>
</organism>
<dbReference type="GO" id="GO:0044341">
    <property type="term" value="P:sodium-dependent phosphate transport"/>
    <property type="evidence" value="ECO:0007669"/>
    <property type="project" value="InterPro"/>
</dbReference>
<evidence type="ECO:0000256" key="6">
    <source>
        <dbReference type="SAM" id="Phobius"/>
    </source>
</evidence>
<dbReference type="EMBL" id="DUTP01000003">
    <property type="protein sequence ID" value="HHX99464.1"/>
    <property type="molecule type" value="Genomic_DNA"/>
</dbReference>
<dbReference type="AlphaFoldDB" id="A0A832Q813"/>
<keyword evidence="2" id="KW-1003">Cell membrane</keyword>
<dbReference type="InterPro" id="IPR038078">
    <property type="entry name" value="PhoU-like_sf"/>
</dbReference>
<comment type="subcellular location">
    <subcellularLocation>
        <location evidence="1">Cell membrane</location>
        <topology evidence="1">Multi-pass membrane protein</topology>
    </subcellularLocation>
</comment>
<dbReference type="NCBIfam" id="NF037997">
    <property type="entry name" value="Na_Pi_symport"/>
    <property type="match status" value="1"/>
</dbReference>
<feature type="transmembrane region" description="Helical" evidence="6">
    <location>
        <begin position="281"/>
        <end position="302"/>
    </location>
</feature>
<dbReference type="PANTHER" id="PTHR10010">
    <property type="entry name" value="SOLUTE CARRIER FAMILY 34 SODIUM PHOSPHATE , MEMBER 2-RELATED"/>
    <property type="match status" value="1"/>
</dbReference>
<sequence length="538" mass="59675">MNLLQSEYLNIVLIAISSVILFLFAIESLSSQLQKVATEGFRKKISVFVKNRFSGALVGAVFTAFVQSSSAVTAIAISLVNLGVISFRSSLGIIFGSSIGTTITAQLALVSSTSIGAIILIIGFLLRFLGPKFKEISKSVFFLGFVLFALNIITTSIEPLKTNPAFVNLFSYLSNPLVSYTVSCLFTMLVHSSSITSGLLVVLVAQGIIPVEIAIPMVLGANLGTGISTFLVSKDLNLFGKRAGYANVVFRVVGTLAFMLFVPSFISLLESLTSNSAQQVALGHLLFNLINSLVFLIFLTPFEKFIEKIVPGEEEEILFETKYIEMKKKKGLKGRLLDIKKEIAYSLENTQKIYKKALSMYYDPSPVTSIDIDKFETLNDYLDDEITAALLSLSEHQLDKKRAKETVTLVKVSNTIEQLGDLALDLENVFTKLHKRGISKDDVQIEKITEMFNKLMVLFDLIKEQVLSPKEKELMKIKEKEEEIYSIVNSAFNSHVQKLQEEGKYHGNTFVDTVSIIEASVSKLRDIRKLLLRHVRGL</sequence>
<keyword evidence="3 6" id="KW-0812">Transmembrane</keyword>
<accession>A0A832Q813</accession>
<dbReference type="GO" id="GO:0005886">
    <property type="term" value="C:plasma membrane"/>
    <property type="evidence" value="ECO:0007669"/>
    <property type="project" value="UniProtKB-SubCell"/>
</dbReference>
<protein>
    <submittedName>
        <fullName evidence="7">Na/Pi cotransporter family protein</fullName>
    </submittedName>
</protein>
<evidence type="ECO:0000256" key="4">
    <source>
        <dbReference type="ARBA" id="ARBA00022989"/>
    </source>
</evidence>
<evidence type="ECO:0000256" key="2">
    <source>
        <dbReference type="ARBA" id="ARBA00022475"/>
    </source>
</evidence>
<dbReference type="GO" id="GO:0005436">
    <property type="term" value="F:sodium:phosphate symporter activity"/>
    <property type="evidence" value="ECO:0007669"/>
    <property type="project" value="InterPro"/>
</dbReference>
<dbReference type="SUPFAM" id="SSF109755">
    <property type="entry name" value="PhoU-like"/>
    <property type="match status" value="1"/>
</dbReference>
<dbReference type="Proteomes" id="UP000576550">
    <property type="component" value="Unassembled WGS sequence"/>
</dbReference>
<feature type="transmembrane region" description="Helical" evidence="6">
    <location>
        <begin position="211"/>
        <end position="232"/>
    </location>
</feature>
<dbReference type="Pfam" id="PF02690">
    <property type="entry name" value="Na_Pi_cotrans"/>
    <property type="match status" value="2"/>
</dbReference>
<keyword evidence="5 6" id="KW-0472">Membrane</keyword>
<keyword evidence="4 6" id="KW-1133">Transmembrane helix</keyword>
<feature type="transmembrane region" description="Helical" evidence="6">
    <location>
        <begin position="107"/>
        <end position="128"/>
    </location>
</feature>
<reference evidence="7 8" key="1">
    <citation type="journal article" date="2020" name="Biotechnol. Biofuels">
        <title>New insights from the biogas microbiome by comprehensive genome-resolved metagenomics of nearly 1600 species originating from multiple anaerobic digesters.</title>
        <authorList>
            <person name="Campanaro S."/>
            <person name="Treu L."/>
            <person name="Rodriguez-R L.M."/>
            <person name="Kovalovszki A."/>
            <person name="Ziels R.M."/>
            <person name="Maus I."/>
            <person name="Zhu X."/>
            <person name="Kougias P.G."/>
            <person name="Basile A."/>
            <person name="Luo G."/>
            <person name="Schluter A."/>
            <person name="Konstantinidis K.T."/>
            <person name="Angelidaki I."/>
        </authorList>
    </citation>
    <scope>NUCLEOTIDE SEQUENCE [LARGE SCALE GENOMIC DNA]</scope>
    <source>
        <strain evidence="7">AS05jafATM_89</strain>
    </source>
</reference>
<comment type="caution">
    <text evidence="7">The sequence shown here is derived from an EMBL/GenBank/DDBJ whole genome shotgun (WGS) entry which is preliminary data.</text>
</comment>
<gene>
    <name evidence="7" type="ORF">GX533_02175</name>
</gene>
<feature type="transmembrane region" description="Helical" evidence="6">
    <location>
        <begin position="12"/>
        <end position="33"/>
    </location>
</feature>
<dbReference type="Gene3D" id="1.20.58.220">
    <property type="entry name" value="Phosphate transport system protein phou homolog 2, domain 2"/>
    <property type="match status" value="1"/>
</dbReference>
<feature type="transmembrane region" description="Helical" evidence="6">
    <location>
        <begin position="54"/>
        <end position="87"/>
    </location>
</feature>
<evidence type="ECO:0000256" key="5">
    <source>
        <dbReference type="ARBA" id="ARBA00023136"/>
    </source>
</evidence>
<proteinExistence type="predicted"/>
<feature type="transmembrane region" description="Helical" evidence="6">
    <location>
        <begin position="140"/>
        <end position="157"/>
    </location>
</feature>